<feature type="region of interest" description="Disordered" evidence="1">
    <location>
        <begin position="77"/>
        <end position="107"/>
    </location>
</feature>
<feature type="compositionally biased region" description="Basic and acidic residues" evidence="1">
    <location>
        <begin position="89"/>
        <end position="107"/>
    </location>
</feature>
<comment type="caution">
    <text evidence="2">The sequence shown here is derived from an EMBL/GenBank/DDBJ whole genome shotgun (WGS) entry which is preliminary data.</text>
</comment>
<dbReference type="OrthoDB" id="10533330at2759"/>
<dbReference type="EMBL" id="BMAV01024843">
    <property type="protein sequence ID" value="GFS36571.1"/>
    <property type="molecule type" value="Genomic_DNA"/>
</dbReference>
<evidence type="ECO:0000313" key="3">
    <source>
        <dbReference type="Proteomes" id="UP000886998"/>
    </source>
</evidence>
<keyword evidence="3" id="KW-1185">Reference proteome</keyword>
<dbReference type="Proteomes" id="UP000886998">
    <property type="component" value="Unassembled WGS sequence"/>
</dbReference>
<gene>
    <name evidence="2" type="ORF">TNIN_389331</name>
</gene>
<accession>A0A8X6MAF6</accession>
<reference evidence="2" key="1">
    <citation type="submission" date="2020-08" db="EMBL/GenBank/DDBJ databases">
        <title>Multicomponent nature underlies the extraordinary mechanical properties of spider dragline silk.</title>
        <authorList>
            <person name="Kono N."/>
            <person name="Nakamura H."/>
            <person name="Mori M."/>
            <person name="Yoshida Y."/>
            <person name="Ohtoshi R."/>
            <person name="Malay A.D."/>
            <person name="Moran D.A.P."/>
            <person name="Tomita M."/>
            <person name="Numata K."/>
            <person name="Arakawa K."/>
        </authorList>
    </citation>
    <scope>NUCLEOTIDE SEQUENCE</scope>
</reference>
<evidence type="ECO:0000256" key="1">
    <source>
        <dbReference type="SAM" id="MobiDB-lite"/>
    </source>
</evidence>
<name>A0A8X6MAF6_9ARAC</name>
<protein>
    <submittedName>
        <fullName evidence="2">Uncharacterized protein</fullName>
    </submittedName>
</protein>
<organism evidence="2 3">
    <name type="scientific">Trichonephila inaurata madagascariensis</name>
    <dbReference type="NCBI Taxonomy" id="2747483"/>
    <lineage>
        <taxon>Eukaryota</taxon>
        <taxon>Metazoa</taxon>
        <taxon>Ecdysozoa</taxon>
        <taxon>Arthropoda</taxon>
        <taxon>Chelicerata</taxon>
        <taxon>Arachnida</taxon>
        <taxon>Araneae</taxon>
        <taxon>Araneomorphae</taxon>
        <taxon>Entelegynae</taxon>
        <taxon>Araneoidea</taxon>
        <taxon>Nephilidae</taxon>
        <taxon>Trichonephila</taxon>
        <taxon>Trichonephila inaurata</taxon>
    </lineage>
</organism>
<evidence type="ECO:0000313" key="2">
    <source>
        <dbReference type="EMBL" id="GFS36571.1"/>
    </source>
</evidence>
<proteinExistence type="predicted"/>
<sequence>MEALIKEKAQTELEFAVRMGELKVLFPCPIQCCIHKNSKATNSFRSKHTHKRDQQSPQFCRQHLFWIRNRKNQILLTKNRKKASTPKAETNDKNPAKKTKQDCDQSRDDVIPTKNAFAGLAIEEPEIVVTDKTAQVADLSPKIKPIMLRYKENYNLVLQELNKIFPESVNKLTGYYVKIQASNMEEHRAISPLY</sequence>
<dbReference type="AlphaFoldDB" id="A0A8X6MAF6"/>